<dbReference type="InterPro" id="IPR038502">
    <property type="entry name" value="M1_LTA-4_hydro/amino_C_sf"/>
</dbReference>
<dbReference type="InterPro" id="IPR045357">
    <property type="entry name" value="Aminopeptidase_N-like_N"/>
</dbReference>
<dbReference type="GO" id="GO:0005829">
    <property type="term" value="C:cytosol"/>
    <property type="evidence" value="ECO:0007669"/>
    <property type="project" value="TreeGrafter"/>
</dbReference>
<evidence type="ECO:0000256" key="11">
    <source>
        <dbReference type="PIRSR" id="PIRSR634015-3"/>
    </source>
</evidence>
<comment type="similarity">
    <text evidence="2">Belongs to the peptidase M1 family.</text>
</comment>
<dbReference type="InterPro" id="IPR049980">
    <property type="entry name" value="LTA4H_cat"/>
</dbReference>
<keyword evidence="7 11" id="KW-0862">Zinc</keyword>
<keyword evidence="6" id="KW-0378">Hydrolase</keyword>
<keyword evidence="3" id="KW-0963">Cytoplasm</keyword>
<dbReference type="FunFam" id="1.10.390.10:FF:000003">
    <property type="entry name" value="Leukotriene A(4) hydrolase"/>
    <property type="match status" value="1"/>
</dbReference>
<evidence type="ECO:0000256" key="1">
    <source>
        <dbReference type="ARBA" id="ARBA00004496"/>
    </source>
</evidence>
<comment type="subcellular location">
    <subcellularLocation>
        <location evidence="1">Cytoplasm</location>
    </subcellularLocation>
</comment>
<organism evidence="13 14">
    <name type="scientific">Prymnesium parvum</name>
    <name type="common">Toxic golden alga</name>
    <dbReference type="NCBI Taxonomy" id="97485"/>
    <lineage>
        <taxon>Eukaryota</taxon>
        <taxon>Haptista</taxon>
        <taxon>Haptophyta</taxon>
        <taxon>Prymnesiophyceae</taxon>
        <taxon>Prymnesiales</taxon>
        <taxon>Prymnesiaceae</taxon>
        <taxon>Prymnesium</taxon>
    </lineage>
</organism>
<feature type="binding site" evidence="10">
    <location>
        <begin position="582"/>
        <end position="584"/>
    </location>
    <ligand>
        <name>a peptide</name>
        <dbReference type="ChEBI" id="CHEBI:60466"/>
    </ligand>
</feature>
<dbReference type="InterPro" id="IPR016024">
    <property type="entry name" value="ARM-type_fold"/>
</dbReference>
<keyword evidence="14" id="KW-1185">Reference proteome</keyword>
<dbReference type="Pfam" id="PF09127">
    <property type="entry name" value="Leuk-A4-hydro_C"/>
    <property type="match status" value="1"/>
</dbReference>
<dbReference type="CDD" id="cd09599">
    <property type="entry name" value="M1_LTA4H"/>
    <property type="match status" value="1"/>
</dbReference>
<dbReference type="InterPro" id="IPR001930">
    <property type="entry name" value="Peptidase_M1"/>
</dbReference>
<dbReference type="InterPro" id="IPR042097">
    <property type="entry name" value="Aminopeptidase_N-like_N_sf"/>
</dbReference>
<dbReference type="SUPFAM" id="SSF55486">
    <property type="entry name" value="Metalloproteases ('zincins'), catalytic domain"/>
    <property type="match status" value="1"/>
</dbReference>
<dbReference type="Proteomes" id="UP001515480">
    <property type="component" value="Unassembled WGS sequence"/>
</dbReference>
<dbReference type="FunFam" id="3.30.2010.30:FF:000001">
    <property type="entry name" value="Leukotriene A(4) hydrolase"/>
    <property type="match status" value="1"/>
</dbReference>
<comment type="cofactor">
    <cofactor evidence="11">
        <name>Zn(2+)</name>
        <dbReference type="ChEBI" id="CHEBI:29105"/>
    </cofactor>
    <text evidence="11">Binds 1 zinc ion per subunit.</text>
</comment>
<dbReference type="InterPro" id="IPR034015">
    <property type="entry name" value="M1_LTA4H"/>
</dbReference>
<dbReference type="AlphaFoldDB" id="A0AB34JNL5"/>
<evidence type="ECO:0000256" key="9">
    <source>
        <dbReference type="PIRSR" id="PIRSR634015-1"/>
    </source>
</evidence>
<dbReference type="GO" id="GO:0008270">
    <property type="term" value="F:zinc ion binding"/>
    <property type="evidence" value="ECO:0007669"/>
    <property type="project" value="InterPro"/>
</dbReference>
<feature type="binding site" evidence="11">
    <location>
        <position position="305"/>
    </location>
    <ligand>
        <name>Zn(2+)</name>
        <dbReference type="ChEBI" id="CHEBI:29105"/>
        <note>catalytic</note>
    </ligand>
</feature>
<feature type="active site" description="Proton donor" evidence="9">
    <location>
        <position position="397"/>
    </location>
</feature>
<dbReference type="InterPro" id="IPR014782">
    <property type="entry name" value="Peptidase_M1_dom"/>
</dbReference>
<comment type="caution">
    <text evidence="13">The sequence shown here is derived from an EMBL/GenBank/DDBJ whole genome shotgun (WGS) entry which is preliminary data.</text>
</comment>
<dbReference type="PANTHER" id="PTHR45726">
    <property type="entry name" value="LEUKOTRIENE A-4 HYDROLASE"/>
    <property type="match status" value="1"/>
</dbReference>
<keyword evidence="4" id="KW-0645">Protease</keyword>
<dbReference type="InterPro" id="IPR027268">
    <property type="entry name" value="Peptidase_M4/M1_CTD_sf"/>
</dbReference>
<dbReference type="Pfam" id="PF01433">
    <property type="entry name" value="Peptidase_M1"/>
    <property type="match status" value="1"/>
</dbReference>
<feature type="binding site" evidence="11">
    <location>
        <position position="301"/>
    </location>
    <ligand>
        <name>Zn(2+)</name>
        <dbReference type="ChEBI" id="CHEBI:29105"/>
        <note>catalytic</note>
    </ligand>
</feature>
<feature type="binding site" evidence="10">
    <location>
        <begin position="272"/>
        <end position="277"/>
    </location>
    <ligand>
        <name>a peptide</name>
        <dbReference type="ChEBI" id="CHEBI:60466"/>
    </ligand>
</feature>
<proteinExistence type="inferred from homology"/>
<feature type="binding site" evidence="11">
    <location>
        <position position="324"/>
    </location>
    <ligand>
        <name>Zn(2+)</name>
        <dbReference type="ChEBI" id="CHEBI:29105"/>
        <note>catalytic</note>
    </ligand>
</feature>
<dbReference type="Gene3D" id="2.60.40.1730">
    <property type="entry name" value="tricorn interacting facor f3 domain"/>
    <property type="match status" value="1"/>
</dbReference>
<evidence type="ECO:0000313" key="14">
    <source>
        <dbReference type="Proteomes" id="UP001515480"/>
    </source>
</evidence>
<dbReference type="GO" id="GO:0006508">
    <property type="term" value="P:proteolysis"/>
    <property type="evidence" value="ECO:0007669"/>
    <property type="project" value="UniProtKB-KW"/>
</dbReference>
<dbReference type="EMBL" id="JBGBPQ010000006">
    <property type="protein sequence ID" value="KAL1523040.1"/>
    <property type="molecule type" value="Genomic_DNA"/>
</dbReference>
<dbReference type="Gene3D" id="1.25.40.320">
    <property type="entry name" value="Peptidase M1, leukotriene A4 hydrolase/aminopeptidase C-terminal domain"/>
    <property type="match status" value="1"/>
</dbReference>
<dbReference type="Gene3D" id="1.10.390.10">
    <property type="entry name" value="Neutral Protease Domain 2"/>
    <property type="match status" value="1"/>
</dbReference>
<evidence type="ECO:0000256" key="7">
    <source>
        <dbReference type="ARBA" id="ARBA00022833"/>
    </source>
</evidence>
<reference evidence="13 14" key="1">
    <citation type="journal article" date="2024" name="Science">
        <title>Giant polyketide synthase enzymes in the biosynthesis of giant marine polyether toxins.</title>
        <authorList>
            <person name="Fallon T.R."/>
            <person name="Shende V.V."/>
            <person name="Wierzbicki I.H."/>
            <person name="Pendleton A.L."/>
            <person name="Watervoot N.F."/>
            <person name="Auber R.P."/>
            <person name="Gonzalez D.J."/>
            <person name="Wisecaver J.H."/>
            <person name="Moore B.S."/>
        </authorList>
    </citation>
    <scope>NUCLEOTIDE SEQUENCE [LARGE SCALE GENOMIC DNA]</scope>
    <source>
        <strain evidence="13 14">12B1</strain>
    </source>
</reference>
<keyword evidence="5 11" id="KW-0479">Metal-binding</keyword>
<evidence type="ECO:0000259" key="12">
    <source>
        <dbReference type="SMART" id="SM01263"/>
    </source>
</evidence>
<dbReference type="PRINTS" id="PR00756">
    <property type="entry name" value="ALADIPTASE"/>
</dbReference>
<sequence>MEPRISNRVDACSRAVPDAAVCTHLSLQWEVDFASQSISGRAEWTVRLGTAGASCVVLDTKSLEISSVTLCGVAAEYSLGDAHDAFGQALTVQLTAEARATPEPKLVIAYKTTPRSSALQWLPKELTAGQSYPYLFTQCEAIHARALLPCQDTPSAKFSYDAAVTVPAWATALMSAIGKGSKRKGGESEGTSTFYFEQKVVIPAYLLCLAVGHLQSREVGPRTSVWSEPSVVDAAAYEFAEADDFIVAAERITGQEYVWGRYDILCLPPSFPFGGMENPCLTFVTPTLLAGDRSLANVVAHEVAHSWTGNLITNHTWEHFWLNEGWTVWLERKIKASMAGAKAGGPPDMTYYDFDAISGWKHLADDVALIGNDHPFTSLSPPLRDEDPDDAFSSVPYEKGFNLLNYLTSVVGGHDVFESFAKAYIARFKYTTLTTADFKDFFCEWCAGKGIDAAAVDWEAWLTGTGMPPVTPHFNNVHGERCVSLADLWLAGATDGRAASDVAGWSSPHYISFLEHLLTRLGEDQALVQKLPLEVVKLMDELYGFTPTKNAEIRLRWQRLCIMLRLDFIVPHVVDFLKEQGRMKFVRPLYRDLFAWQSQSKVATATFLDREANYHPICAKMLKQDLKLA</sequence>
<evidence type="ECO:0000256" key="4">
    <source>
        <dbReference type="ARBA" id="ARBA00022670"/>
    </source>
</evidence>
<dbReference type="GO" id="GO:0008237">
    <property type="term" value="F:metallopeptidase activity"/>
    <property type="evidence" value="ECO:0007669"/>
    <property type="project" value="UniProtKB-KW"/>
</dbReference>
<evidence type="ECO:0000256" key="3">
    <source>
        <dbReference type="ARBA" id="ARBA00022490"/>
    </source>
</evidence>
<dbReference type="SMART" id="SM01263">
    <property type="entry name" value="Leuk-A4-hydro_C"/>
    <property type="match status" value="1"/>
</dbReference>
<dbReference type="PANTHER" id="PTHR45726:SF3">
    <property type="entry name" value="LEUKOTRIENE A-4 HYDROLASE"/>
    <property type="match status" value="1"/>
</dbReference>
<evidence type="ECO:0000313" key="13">
    <source>
        <dbReference type="EMBL" id="KAL1523040.1"/>
    </source>
</evidence>
<dbReference type="Pfam" id="PF17900">
    <property type="entry name" value="Peptidase_M1_N"/>
    <property type="match status" value="1"/>
</dbReference>
<dbReference type="InterPro" id="IPR015211">
    <property type="entry name" value="Peptidase_M1_C"/>
</dbReference>
<dbReference type="SUPFAM" id="SSF63737">
    <property type="entry name" value="Leukotriene A4 hydrolase N-terminal domain"/>
    <property type="match status" value="1"/>
</dbReference>
<dbReference type="SUPFAM" id="SSF48371">
    <property type="entry name" value="ARM repeat"/>
    <property type="match status" value="1"/>
</dbReference>
<feature type="domain" description="Peptidase M1 leukotriene A4 hydrolase/aminopeptidase C-terminal" evidence="12">
    <location>
        <begin position="480"/>
        <end position="626"/>
    </location>
</feature>
<evidence type="ECO:0000256" key="2">
    <source>
        <dbReference type="ARBA" id="ARBA00010136"/>
    </source>
</evidence>
<evidence type="ECO:0000256" key="8">
    <source>
        <dbReference type="ARBA" id="ARBA00023049"/>
    </source>
</evidence>
<keyword evidence="8" id="KW-0482">Metalloprotease</keyword>
<dbReference type="FunFam" id="2.60.40.1730:FF:000004">
    <property type="entry name" value="Leukotriene A(4) hydrolase"/>
    <property type="match status" value="1"/>
</dbReference>
<feature type="binding site" evidence="10">
    <location>
        <begin position="138"/>
        <end position="140"/>
    </location>
    <ligand>
        <name>a peptide</name>
        <dbReference type="ChEBI" id="CHEBI:60466"/>
    </ligand>
</feature>
<name>A0AB34JNL5_PRYPA</name>
<dbReference type="Gene3D" id="3.30.2010.30">
    <property type="match status" value="1"/>
</dbReference>
<feature type="active site" description="Proton acceptor" evidence="9">
    <location>
        <position position="302"/>
    </location>
</feature>
<gene>
    <name evidence="13" type="ORF">AB1Y20_018001</name>
</gene>
<evidence type="ECO:0000256" key="10">
    <source>
        <dbReference type="PIRSR" id="PIRSR634015-2"/>
    </source>
</evidence>
<accession>A0AB34JNL5</accession>
<evidence type="ECO:0000256" key="6">
    <source>
        <dbReference type="ARBA" id="ARBA00022801"/>
    </source>
</evidence>
<evidence type="ECO:0000256" key="5">
    <source>
        <dbReference type="ARBA" id="ARBA00022723"/>
    </source>
</evidence>
<protein>
    <recommendedName>
        <fullName evidence="12">Peptidase M1 leukotriene A4 hydrolase/aminopeptidase C-terminal domain-containing protein</fullName>
    </recommendedName>
</protein>